<dbReference type="AlphaFoldDB" id="A0A8H7CG96"/>
<organism evidence="1 2">
    <name type="scientific">Mycena sanguinolenta</name>
    <dbReference type="NCBI Taxonomy" id="230812"/>
    <lineage>
        <taxon>Eukaryota</taxon>
        <taxon>Fungi</taxon>
        <taxon>Dikarya</taxon>
        <taxon>Basidiomycota</taxon>
        <taxon>Agaricomycotina</taxon>
        <taxon>Agaricomycetes</taxon>
        <taxon>Agaricomycetidae</taxon>
        <taxon>Agaricales</taxon>
        <taxon>Marasmiineae</taxon>
        <taxon>Mycenaceae</taxon>
        <taxon>Mycena</taxon>
    </lineage>
</organism>
<gene>
    <name evidence="1" type="ORF">MSAN_02336800</name>
</gene>
<keyword evidence="2" id="KW-1185">Reference proteome</keyword>
<protein>
    <submittedName>
        <fullName evidence="1">Uncharacterized protein</fullName>
    </submittedName>
</protein>
<dbReference type="EMBL" id="JACAZH010000041">
    <property type="protein sequence ID" value="KAF7335261.1"/>
    <property type="molecule type" value="Genomic_DNA"/>
</dbReference>
<evidence type="ECO:0000313" key="1">
    <source>
        <dbReference type="EMBL" id="KAF7335261.1"/>
    </source>
</evidence>
<name>A0A8H7CG96_9AGAR</name>
<sequence>MILSLSTTPVANFSPTRLSTLSHKIFPCRNRDNENSTHPWRPAFAFLLVLPLANSIPRRPAILALAHIVSMAVRVIWRADLSLIESSLAVALRIPTLKPSFIRLCGLAKGFAIKKRGIIKSTRGLLKICAAEGKIDKKDKDTLVPEKKSRNRVETSLSTLRHVAAAALLRKLKFQPPGKSSADTVEMRPIQTAGRIVEDGEKIEVAIKEERLHEAAKTGEIETVLLEEEEVADTVCSLMDDNEKKVKDIKYEDEVAIPFYEERKPSTGSHQAFVYGKKYRGRVILYFDPPLAFYEPLAGARSTSSRTSQLHLLTRLSSRLRACHGICITRHMSVQAPPSDLPLLPCDKQGNHMGDVLLDRRRPDRPHIPALYPHTTSANREHTFSRRRFTGLNVLWA</sequence>
<reference evidence="1" key="1">
    <citation type="submission" date="2020-05" db="EMBL/GenBank/DDBJ databases">
        <title>Mycena genomes resolve the evolution of fungal bioluminescence.</title>
        <authorList>
            <person name="Tsai I.J."/>
        </authorList>
    </citation>
    <scope>NUCLEOTIDE SEQUENCE</scope>
    <source>
        <strain evidence="1">160909Yilan</strain>
    </source>
</reference>
<proteinExistence type="predicted"/>
<comment type="caution">
    <text evidence="1">The sequence shown here is derived from an EMBL/GenBank/DDBJ whole genome shotgun (WGS) entry which is preliminary data.</text>
</comment>
<accession>A0A8H7CG96</accession>
<dbReference type="Proteomes" id="UP000623467">
    <property type="component" value="Unassembled WGS sequence"/>
</dbReference>
<evidence type="ECO:0000313" key="2">
    <source>
        <dbReference type="Proteomes" id="UP000623467"/>
    </source>
</evidence>